<proteinExistence type="predicted"/>
<evidence type="ECO:0000313" key="2">
    <source>
        <dbReference type="Proteomes" id="UP000316416"/>
    </source>
</evidence>
<accession>A0ABX6V8H9</accession>
<organism evidence="1 2">
    <name type="scientific">Shewanella eurypsychrophilus</name>
    <dbReference type="NCBI Taxonomy" id="2593656"/>
    <lineage>
        <taxon>Bacteria</taxon>
        <taxon>Pseudomonadati</taxon>
        <taxon>Pseudomonadota</taxon>
        <taxon>Gammaproteobacteria</taxon>
        <taxon>Alteromonadales</taxon>
        <taxon>Shewanellaceae</taxon>
        <taxon>Shewanella</taxon>
    </lineage>
</organism>
<gene>
    <name evidence="1" type="ORF">FM038_017215</name>
</gene>
<dbReference type="Proteomes" id="UP000316416">
    <property type="component" value="Chromosome"/>
</dbReference>
<protein>
    <submittedName>
        <fullName evidence="1">Uncharacterized protein</fullName>
    </submittedName>
</protein>
<reference evidence="1" key="1">
    <citation type="submission" date="2021-07" db="EMBL/GenBank/DDBJ databases">
        <title>Shewanella sp. YLB-07 whole genome sequence.</title>
        <authorList>
            <person name="Yu L."/>
        </authorList>
    </citation>
    <scope>NUCLEOTIDE SEQUENCE</scope>
    <source>
        <strain evidence="1">YLB-08</strain>
    </source>
</reference>
<sequence>MAFELLAQAQAIYGQEPLANDAWQQLEALAAKATGKEKQFIEMSFEALIAAASSEQLALWMGSETSLENEE</sequence>
<dbReference type="RefSeq" id="WP_142874581.1">
    <property type="nucleotide sequence ID" value="NZ_CP045503.2"/>
</dbReference>
<evidence type="ECO:0000313" key="1">
    <source>
        <dbReference type="EMBL" id="QPG58960.1"/>
    </source>
</evidence>
<name>A0ABX6V8H9_9GAMM</name>
<keyword evidence="2" id="KW-1185">Reference proteome</keyword>
<dbReference type="EMBL" id="CP045503">
    <property type="protein sequence ID" value="QPG58960.1"/>
    <property type="molecule type" value="Genomic_DNA"/>
</dbReference>